<evidence type="ECO:0000313" key="2">
    <source>
        <dbReference type="EMBL" id="MFC7603770.1"/>
    </source>
</evidence>
<comment type="caution">
    <text evidence="2">The sequence shown here is derived from an EMBL/GenBank/DDBJ whole genome shotgun (WGS) entry which is preliminary data.</text>
</comment>
<name>A0ABW2T6J5_9ACTN</name>
<feature type="domain" description="DSBA-like thioredoxin" evidence="1">
    <location>
        <begin position="4"/>
        <end position="213"/>
    </location>
</feature>
<evidence type="ECO:0000313" key="3">
    <source>
        <dbReference type="Proteomes" id="UP001596514"/>
    </source>
</evidence>
<protein>
    <submittedName>
        <fullName evidence="2">DsbA family protein</fullName>
    </submittedName>
</protein>
<dbReference type="SUPFAM" id="SSF52833">
    <property type="entry name" value="Thioredoxin-like"/>
    <property type="match status" value="1"/>
</dbReference>
<dbReference type="Gene3D" id="1.25.40.10">
    <property type="entry name" value="Tetratricopeptide repeat domain"/>
    <property type="match status" value="1"/>
</dbReference>
<dbReference type="RefSeq" id="WP_343981714.1">
    <property type="nucleotide sequence ID" value="NZ_BAAAGK010000233.1"/>
</dbReference>
<keyword evidence="3" id="KW-1185">Reference proteome</keyword>
<proteinExistence type="predicted"/>
<dbReference type="PANTHER" id="PTHR13887:SF41">
    <property type="entry name" value="THIOREDOXIN SUPERFAMILY PROTEIN"/>
    <property type="match status" value="1"/>
</dbReference>
<dbReference type="InterPro" id="IPR011990">
    <property type="entry name" value="TPR-like_helical_dom_sf"/>
</dbReference>
<dbReference type="InterPro" id="IPR036249">
    <property type="entry name" value="Thioredoxin-like_sf"/>
</dbReference>
<dbReference type="PANTHER" id="PTHR13887">
    <property type="entry name" value="GLUTATHIONE S-TRANSFERASE KAPPA"/>
    <property type="match status" value="1"/>
</dbReference>
<sequence>MKRIEVWADMVCAWAYIGKRRLEQADLGEDVEIVWRPYLIDPMAPARSEPLRDALRDPVAEGALRACHPVLSPAENRARVSRVAAAERIGEHAGDGGRRWGAVWRANTFDAHRVIALAYGRGGAALQGAVVERILRAHFIEGSDIGDRDTLAALAAEAGLGGMTEALERGDGAAEVRSELLRGKAAGIATSPTFVVGDTAVAGAQPPEVLADLVRHAAPRRELPDEVRWLRQAETLLDVRDPLGALRTLEPLMAEHGDDPAVRLLAARAYFGSAQLGRASETLESLLERTPGDHYARFLLGRTLERANRHPEALPHLRLAAAMSPEPEYLDTLRRVEHRLAG</sequence>
<dbReference type="Pfam" id="PF14559">
    <property type="entry name" value="TPR_19"/>
    <property type="match status" value="1"/>
</dbReference>
<dbReference type="SUPFAM" id="SSF48452">
    <property type="entry name" value="TPR-like"/>
    <property type="match status" value="1"/>
</dbReference>
<dbReference type="Gene3D" id="3.40.30.10">
    <property type="entry name" value="Glutaredoxin"/>
    <property type="match status" value="1"/>
</dbReference>
<evidence type="ECO:0000259" key="1">
    <source>
        <dbReference type="Pfam" id="PF01323"/>
    </source>
</evidence>
<accession>A0ABW2T6J5</accession>
<dbReference type="InterPro" id="IPR001853">
    <property type="entry name" value="DSBA-like_thioredoxin_dom"/>
</dbReference>
<organism evidence="2 3">
    <name type="scientific">Streptosporangium amethystogenes subsp. fukuiense</name>
    <dbReference type="NCBI Taxonomy" id="698418"/>
    <lineage>
        <taxon>Bacteria</taxon>
        <taxon>Bacillati</taxon>
        <taxon>Actinomycetota</taxon>
        <taxon>Actinomycetes</taxon>
        <taxon>Streptosporangiales</taxon>
        <taxon>Streptosporangiaceae</taxon>
        <taxon>Streptosporangium</taxon>
    </lineage>
</organism>
<dbReference type="Proteomes" id="UP001596514">
    <property type="component" value="Unassembled WGS sequence"/>
</dbReference>
<reference evidence="3" key="1">
    <citation type="journal article" date="2019" name="Int. J. Syst. Evol. Microbiol.">
        <title>The Global Catalogue of Microorganisms (GCM) 10K type strain sequencing project: providing services to taxonomists for standard genome sequencing and annotation.</title>
        <authorList>
            <consortium name="The Broad Institute Genomics Platform"/>
            <consortium name="The Broad Institute Genome Sequencing Center for Infectious Disease"/>
            <person name="Wu L."/>
            <person name="Ma J."/>
        </authorList>
    </citation>
    <scope>NUCLEOTIDE SEQUENCE [LARGE SCALE GENOMIC DNA]</scope>
    <source>
        <strain evidence="3">JCM 10083</strain>
    </source>
</reference>
<gene>
    <name evidence="2" type="ORF">ACFQVD_27010</name>
</gene>
<dbReference type="EMBL" id="JBHTEE010000001">
    <property type="protein sequence ID" value="MFC7603770.1"/>
    <property type="molecule type" value="Genomic_DNA"/>
</dbReference>
<dbReference type="Pfam" id="PF01323">
    <property type="entry name" value="DSBA"/>
    <property type="match status" value="1"/>
</dbReference>